<evidence type="ECO:0000256" key="4">
    <source>
        <dbReference type="ARBA" id="ARBA00023139"/>
    </source>
</evidence>
<keyword evidence="3" id="KW-0472">Membrane</keyword>
<sequence length="71" mass="7636">MKKYSLLAVFAAAALLAGCSSDYVIQTKSGDMIVTKGKPETDKSTGLVTYKDAGGSTHEINRDQITHMIEK</sequence>
<dbReference type="Pfam" id="PF06004">
    <property type="entry name" value="DUF903"/>
    <property type="match status" value="1"/>
</dbReference>
<evidence type="ECO:0000256" key="5">
    <source>
        <dbReference type="ARBA" id="ARBA00023288"/>
    </source>
</evidence>
<keyword evidence="9" id="KW-1185">Reference proteome</keyword>
<dbReference type="InterPro" id="IPR010920">
    <property type="entry name" value="LSM_dom_sf"/>
</dbReference>
<dbReference type="PROSITE" id="PS51257">
    <property type="entry name" value="PROKAR_LIPOPROTEIN"/>
    <property type="match status" value="1"/>
</dbReference>
<dbReference type="Gene3D" id="2.30.30.100">
    <property type="match status" value="1"/>
</dbReference>
<dbReference type="RefSeq" id="WP_034891926.1">
    <property type="nucleotide sequence ID" value="NZ_JRUQ01000029.1"/>
</dbReference>
<dbReference type="eggNOG" id="ENOG50333U0">
    <property type="taxonomic scope" value="Bacteria"/>
</dbReference>
<dbReference type="NCBIfam" id="NF033216">
    <property type="entry name" value="lipo_YgdI_YgdR"/>
    <property type="match status" value="1"/>
</dbReference>
<dbReference type="PANTHER" id="PTHR37011">
    <property type="entry name" value="POT FAMILY PEPTIDE TRANSPORT PROTEIN-RELATED"/>
    <property type="match status" value="1"/>
</dbReference>
<dbReference type="EMBL" id="JRUQ01000029">
    <property type="protein sequence ID" value="KGT94255.1"/>
    <property type="molecule type" value="Genomic_DNA"/>
</dbReference>
<dbReference type="STRING" id="371042.NG99_10475"/>
<keyword evidence="4" id="KW-0564">Palmitate</keyword>
<proteinExistence type="predicted"/>
<feature type="domain" description="Lipoprotein YgdI/YgdR-like SH3-like" evidence="7">
    <location>
        <begin position="22"/>
        <end position="70"/>
    </location>
</feature>
<evidence type="ECO:0000256" key="6">
    <source>
        <dbReference type="SAM" id="SignalP"/>
    </source>
</evidence>
<gene>
    <name evidence="8" type="ORF">NG99_10475</name>
</gene>
<evidence type="ECO:0000313" key="8">
    <source>
        <dbReference type="EMBL" id="KGT94255.1"/>
    </source>
</evidence>
<dbReference type="InterPro" id="IPR010305">
    <property type="entry name" value="YgdI/YgdR-like"/>
</dbReference>
<organism evidence="8 9">
    <name type="scientific">Erwinia typographi</name>
    <dbReference type="NCBI Taxonomy" id="371042"/>
    <lineage>
        <taxon>Bacteria</taxon>
        <taxon>Pseudomonadati</taxon>
        <taxon>Pseudomonadota</taxon>
        <taxon>Gammaproteobacteria</taxon>
        <taxon>Enterobacterales</taxon>
        <taxon>Erwiniaceae</taxon>
        <taxon>Erwinia</taxon>
    </lineage>
</organism>
<dbReference type="AlphaFoldDB" id="A0A0A3Z5V4"/>
<protein>
    <recommendedName>
        <fullName evidence="7">Lipoprotein YgdI/YgdR-like SH3-like domain-containing protein</fullName>
    </recommendedName>
</protein>
<evidence type="ECO:0000259" key="7">
    <source>
        <dbReference type="Pfam" id="PF06004"/>
    </source>
</evidence>
<name>A0A0A3Z5V4_9GAMM</name>
<dbReference type="OrthoDB" id="6520455at2"/>
<comment type="caution">
    <text evidence="8">The sequence shown here is derived from an EMBL/GenBank/DDBJ whole genome shotgun (WGS) entry which is preliminary data.</text>
</comment>
<accession>A0A0A3Z5V4</accession>
<keyword evidence="1" id="KW-1003">Cell membrane</keyword>
<evidence type="ECO:0000313" key="9">
    <source>
        <dbReference type="Proteomes" id="UP000030351"/>
    </source>
</evidence>
<dbReference type="Proteomes" id="UP000030351">
    <property type="component" value="Unassembled WGS sequence"/>
</dbReference>
<reference evidence="8 9" key="1">
    <citation type="submission" date="2014-10" db="EMBL/GenBank/DDBJ databases">
        <title>Genome sequence of Erwinia typographi M043b.</title>
        <authorList>
            <person name="Chan K.-G."/>
            <person name="Tan W.-S."/>
        </authorList>
    </citation>
    <scope>NUCLEOTIDE SEQUENCE [LARGE SCALE GENOMIC DNA]</scope>
    <source>
        <strain evidence="8 9">M043b</strain>
    </source>
</reference>
<evidence type="ECO:0000256" key="1">
    <source>
        <dbReference type="ARBA" id="ARBA00022475"/>
    </source>
</evidence>
<feature type="chain" id="PRO_5002017549" description="Lipoprotein YgdI/YgdR-like SH3-like domain-containing protein" evidence="6">
    <location>
        <begin position="23"/>
        <end position="71"/>
    </location>
</feature>
<evidence type="ECO:0000256" key="2">
    <source>
        <dbReference type="ARBA" id="ARBA00022729"/>
    </source>
</evidence>
<dbReference type="InterPro" id="IPR047807">
    <property type="entry name" value="YgdI/YgdR-like_SH3-like"/>
</dbReference>
<keyword evidence="5" id="KW-0449">Lipoprotein</keyword>
<dbReference type="PANTHER" id="PTHR37011:SF2">
    <property type="entry name" value="LIPOPROTEIN"/>
    <property type="match status" value="1"/>
</dbReference>
<dbReference type="SUPFAM" id="SSF50182">
    <property type="entry name" value="Sm-like ribonucleoproteins"/>
    <property type="match status" value="1"/>
</dbReference>
<keyword evidence="2 6" id="KW-0732">Signal</keyword>
<evidence type="ECO:0000256" key="3">
    <source>
        <dbReference type="ARBA" id="ARBA00023136"/>
    </source>
</evidence>
<feature type="signal peptide" evidence="6">
    <location>
        <begin position="1"/>
        <end position="22"/>
    </location>
</feature>